<gene>
    <name evidence="2" type="ORF">HanXRQr2_Chr14g0631571</name>
</gene>
<keyword evidence="3" id="KW-1185">Reference proteome</keyword>
<protein>
    <submittedName>
        <fullName evidence="2">Uncharacterized protein</fullName>
    </submittedName>
</protein>
<evidence type="ECO:0000313" key="2">
    <source>
        <dbReference type="EMBL" id="KAF5768026.1"/>
    </source>
</evidence>
<dbReference type="AlphaFoldDB" id="A0A9K3H6C1"/>
<evidence type="ECO:0000313" key="3">
    <source>
        <dbReference type="Proteomes" id="UP000215914"/>
    </source>
</evidence>
<keyword evidence="1" id="KW-0472">Membrane</keyword>
<comment type="caution">
    <text evidence="2">The sequence shown here is derived from an EMBL/GenBank/DDBJ whole genome shotgun (WGS) entry which is preliminary data.</text>
</comment>
<evidence type="ECO:0000256" key="1">
    <source>
        <dbReference type="SAM" id="Phobius"/>
    </source>
</evidence>
<keyword evidence="1" id="KW-1133">Transmembrane helix</keyword>
<accession>A0A9K3H6C1</accession>
<feature type="transmembrane region" description="Helical" evidence="1">
    <location>
        <begin position="29"/>
        <end position="50"/>
    </location>
</feature>
<keyword evidence="1" id="KW-0812">Transmembrane</keyword>
<reference evidence="2" key="1">
    <citation type="journal article" date="2017" name="Nature">
        <title>The sunflower genome provides insights into oil metabolism, flowering and Asterid evolution.</title>
        <authorList>
            <person name="Badouin H."/>
            <person name="Gouzy J."/>
            <person name="Grassa C.J."/>
            <person name="Murat F."/>
            <person name="Staton S.E."/>
            <person name="Cottret L."/>
            <person name="Lelandais-Briere C."/>
            <person name="Owens G.L."/>
            <person name="Carrere S."/>
            <person name="Mayjonade B."/>
            <person name="Legrand L."/>
            <person name="Gill N."/>
            <person name="Kane N.C."/>
            <person name="Bowers J.E."/>
            <person name="Hubner S."/>
            <person name="Bellec A."/>
            <person name="Berard A."/>
            <person name="Berges H."/>
            <person name="Blanchet N."/>
            <person name="Boniface M.C."/>
            <person name="Brunel D."/>
            <person name="Catrice O."/>
            <person name="Chaidir N."/>
            <person name="Claudel C."/>
            <person name="Donnadieu C."/>
            <person name="Faraut T."/>
            <person name="Fievet G."/>
            <person name="Helmstetter N."/>
            <person name="King M."/>
            <person name="Knapp S.J."/>
            <person name="Lai Z."/>
            <person name="Le Paslier M.C."/>
            <person name="Lippi Y."/>
            <person name="Lorenzon L."/>
            <person name="Mandel J.R."/>
            <person name="Marage G."/>
            <person name="Marchand G."/>
            <person name="Marquand E."/>
            <person name="Bret-Mestries E."/>
            <person name="Morien E."/>
            <person name="Nambeesan S."/>
            <person name="Nguyen T."/>
            <person name="Pegot-Espagnet P."/>
            <person name="Pouilly N."/>
            <person name="Raftis F."/>
            <person name="Sallet E."/>
            <person name="Schiex T."/>
            <person name="Thomas J."/>
            <person name="Vandecasteele C."/>
            <person name="Vares D."/>
            <person name="Vear F."/>
            <person name="Vautrin S."/>
            <person name="Crespi M."/>
            <person name="Mangin B."/>
            <person name="Burke J.M."/>
            <person name="Salse J."/>
            <person name="Munos S."/>
            <person name="Vincourt P."/>
            <person name="Rieseberg L.H."/>
            <person name="Langlade N.B."/>
        </authorList>
    </citation>
    <scope>NUCLEOTIDE SEQUENCE</scope>
    <source>
        <tissue evidence="2">Leaves</tissue>
    </source>
</reference>
<feature type="transmembrane region" description="Helical" evidence="1">
    <location>
        <begin position="7"/>
        <end position="23"/>
    </location>
</feature>
<dbReference type="EMBL" id="MNCJ02000329">
    <property type="protein sequence ID" value="KAF5768026.1"/>
    <property type="molecule type" value="Genomic_DNA"/>
</dbReference>
<reference evidence="2" key="2">
    <citation type="submission" date="2020-06" db="EMBL/GenBank/DDBJ databases">
        <title>Helianthus annuus Genome sequencing and assembly Release 2.</title>
        <authorList>
            <person name="Gouzy J."/>
            <person name="Langlade N."/>
            <person name="Munos S."/>
        </authorList>
    </citation>
    <scope>NUCLEOTIDE SEQUENCE</scope>
    <source>
        <tissue evidence="2">Leaves</tissue>
    </source>
</reference>
<dbReference type="Proteomes" id="UP000215914">
    <property type="component" value="Unassembled WGS sequence"/>
</dbReference>
<sequence>MLFNVAELIYWAGCIGCFVGIWACHSYGLVMLGHLLLLIVGLLSCCNRLVELDILEGVK</sequence>
<name>A0A9K3H6C1_HELAN</name>
<proteinExistence type="predicted"/>
<dbReference type="Gramene" id="mRNA:HanXRQr2_Chr14g0631571">
    <property type="protein sequence ID" value="CDS:HanXRQr2_Chr14g0631571.1"/>
    <property type="gene ID" value="HanXRQr2_Chr14g0631571"/>
</dbReference>
<organism evidence="2 3">
    <name type="scientific">Helianthus annuus</name>
    <name type="common">Common sunflower</name>
    <dbReference type="NCBI Taxonomy" id="4232"/>
    <lineage>
        <taxon>Eukaryota</taxon>
        <taxon>Viridiplantae</taxon>
        <taxon>Streptophyta</taxon>
        <taxon>Embryophyta</taxon>
        <taxon>Tracheophyta</taxon>
        <taxon>Spermatophyta</taxon>
        <taxon>Magnoliopsida</taxon>
        <taxon>eudicotyledons</taxon>
        <taxon>Gunneridae</taxon>
        <taxon>Pentapetalae</taxon>
        <taxon>asterids</taxon>
        <taxon>campanulids</taxon>
        <taxon>Asterales</taxon>
        <taxon>Asteraceae</taxon>
        <taxon>Asteroideae</taxon>
        <taxon>Heliantheae alliance</taxon>
        <taxon>Heliantheae</taxon>
        <taxon>Helianthus</taxon>
    </lineage>
</organism>